<reference evidence="7 8" key="1">
    <citation type="submission" date="2016-11" db="EMBL/GenBank/DDBJ databases">
        <authorList>
            <person name="Jaros S."/>
            <person name="Januszkiewicz K."/>
            <person name="Wedrychowicz H."/>
        </authorList>
    </citation>
    <scope>NUCLEOTIDE SEQUENCE [LARGE SCALE GENOMIC DNA]</scope>
    <source>
        <strain evidence="7 8">ATCC 23634</strain>
    </source>
</reference>
<evidence type="ECO:0000256" key="1">
    <source>
        <dbReference type="ARBA" id="ARBA00004418"/>
    </source>
</evidence>
<dbReference type="GO" id="GO:0030288">
    <property type="term" value="C:outer membrane-bounded periplasmic space"/>
    <property type="evidence" value="ECO:0007669"/>
    <property type="project" value="UniProtKB-ARBA"/>
</dbReference>
<accession>A0A1K2HZ86</accession>
<dbReference type="EMBL" id="FPKU01000002">
    <property type="protein sequence ID" value="SFZ85117.1"/>
    <property type="molecule type" value="Genomic_DNA"/>
</dbReference>
<gene>
    <name evidence="7" type="ORF">SAMN02983003_2394</name>
</gene>
<dbReference type="InterPro" id="IPR039424">
    <property type="entry name" value="SBP_5"/>
</dbReference>
<dbReference type="OrthoDB" id="9803988at2"/>
<protein>
    <submittedName>
        <fullName evidence="7">Peptide/nickel transport system substrate-binding protein</fullName>
    </submittedName>
</protein>
<dbReference type="PIRSF" id="PIRSF002741">
    <property type="entry name" value="MppA"/>
    <property type="match status" value="1"/>
</dbReference>
<evidence type="ECO:0000256" key="5">
    <source>
        <dbReference type="SAM" id="SignalP"/>
    </source>
</evidence>
<proteinExistence type="inferred from homology"/>
<dbReference type="Pfam" id="PF00496">
    <property type="entry name" value="SBP_bac_5"/>
    <property type="match status" value="1"/>
</dbReference>
<comment type="similarity">
    <text evidence="2">Belongs to the bacterial solute-binding protein 5 family.</text>
</comment>
<organism evidence="7 8">
    <name type="scientific">Devosia enhydra</name>
    <dbReference type="NCBI Taxonomy" id="665118"/>
    <lineage>
        <taxon>Bacteria</taxon>
        <taxon>Pseudomonadati</taxon>
        <taxon>Pseudomonadota</taxon>
        <taxon>Alphaproteobacteria</taxon>
        <taxon>Hyphomicrobiales</taxon>
        <taxon>Devosiaceae</taxon>
        <taxon>Devosia</taxon>
    </lineage>
</organism>
<dbReference type="GO" id="GO:0015833">
    <property type="term" value="P:peptide transport"/>
    <property type="evidence" value="ECO:0007669"/>
    <property type="project" value="TreeGrafter"/>
</dbReference>
<dbReference type="AlphaFoldDB" id="A0A1K2HZ86"/>
<dbReference type="STRING" id="665118.SAMN02983003_2394"/>
<dbReference type="Gene3D" id="3.10.105.10">
    <property type="entry name" value="Dipeptide-binding Protein, Domain 3"/>
    <property type="match status" value="1"/>
</dbReference>
<dbReference type="Gene3D" id="3.90.76.10">
    <property type="entry name" value="Dipeptide-binding Protein, Domain 1"/>
    <property type="match status" value="1"/>
</dbReference>
<dbReference type="SUPFAM" id="SSF53850">
    <property type="entry name" value="Periplasmic binding protein-like II"/>
    <property type="match status" value="1"/>
</dbReference>
<keyword evidence="8" id="KW-1185">Reference proteome</keyword>
<evidence type="ECO:0000259" key="6">
    <source>
        <dbReference type="Pfam" id="PF00496"/>
    </source>
</evidence>
<dbReference type="PANTHER" id="PTHR30290:SF10">
    <property type="entry name" value="PERIPLASMIC OLIGOPEPTIDE-BINDING PROTEIN-RELATED"/>
    <property type="match status" value="1"/>
</dbReference>
<comment type="subcellular location">
    <subcellularLocation>
        <location evidence="1">Periplasm</location>
    </subcellularLocation>
</comment>
<evidence type="ECO:0000256" key="2">
    <source>
        <dbReference type="ARBA" id="ARBA00005695"/>
    </source>
</evidence>
<evidence type="ECO:0000256" key="3">
    <source>
        <dbReference type="ARBA" id="ARBA00022448"/>
    </source>
</evidence>
<name>A0A1K2HZ86_9HYPH</name>
<dbReference type="InterPro" id="IPR030678">
    <property type="entry name" value="Peptide/Ni-bd"/>
</dbReference>
<keyword evidence="4 5" id="KW-0732">Signal</keyword>
<dbReference type="GO" id="GO:0043190">
    <property type="term" value="C:ATP-binding cassette (ABC) transporter complex"/>
    <property type="evidence" value="ECO:0007669"/>
    <property type="project" value="InterPro"/>
</dbReference>
<feature type="signal peptide" evidence="5">
    <location>
        <begin position="1"/>
        <end position="23"/>
    </location>
</feature>
<dbReference type="InterPro" id="IPR000914">
    <property type="entry name" value="SBP_5_dom"/>
</dbReference>
<feature type="chain" id="PRO_5013267350" evidence="5">
    <location>
        <begin position="24"/>
        <end position="532"/>
    </location>
</feature>
<evidence type="ECO:0000313" key="8">
    <source>
        <dbReference type="Proteomes" id="UP000183447"/>
    </source>
</evidence>
<dbReference type="Gene3D" id="3.40.190.10">
    <property type="entry name" value="Periplasmic binding protein-like II"/>
    <property type="match status" value="1"/>
</dbReference>
<dbReference type="RefSeq" id="WP_072343133.1">
    <property type="nucleotide sequence ID" value="NZ_FPKU01000002.1"/>
</dbReference>
<dbReference type="InterPro" id="IPR023765">
    <property type="entry name" value="SBP_5_CS"/>
</dbReference>
<keyword evidence="3" id="KW-0813">Transport</keyword>
<evidence type="ECO:0000256" key="4">
    <source>
        <dbReference type="ARBA" id="ARBA00022729"/>
    </source>
</evidence>
<dbReference type="GO" id="GO:1904680">
    <property type="term" value="F:peptide transmembrane transporter activity"/>
    <property type="evidence" value="ECO:0007669"/>
    <property type="project" value="TreeGrafter"/>
</dbReference>
<dbReference type="PANTHER" id="PTHR30290">
    <property type="entry name" value="PERIPLASMIC BINDING COMPONENT OF ABC TRANSPORTER"/>
    <property type="match status" value="1"/>
</dbReference>
<sequence>MRKTILAALMAAALAGTSGIAMAATPADQLVIGMSMNNIITFDPAAMTGRETTGVVTNIYDTLVRLDPVERTQVNPGLAESWEISEDGRTITFTLREGAKFASGNPVTAEDVLWSYKRNIELGLVGAGIWLGFGFTAENFDELVTAEGNTLTVNLPQAGDPQLVLYMFGKPDTAAVIDSKTALEHVVDNDYAKGWLTTNTAGSGPYKLVSFAANDLLVIDRNPNYWDDPAAMTRVLFRHMPESQTKRLMLERGDIDVGLALSVPDINALSTNPDVEVQAVPAAGFYFLGMSMKDERFANPKVREALRHLIDYDGINETIMPNYGVKRQRPVALGVLGALEDPGFDLDIEKAKALLAEAGYADGFPVQLLSLNEAPFLDAATAIQGTLAQAGITAEIVTGGGNQVYGPMRERNFELIVGRGGGGQEPHPHSNLRAMVINPNNADDAGLSGVIVWRTSWQDEQANQMAADALLVRDPAEQAAAYEAIQQRVDEVIPALHVFSQAVDTAVFRADVENYQTHYGWTTRLEDVTKSR</sequence>
<dbReference type="PROSITE" id="PS01040">
    <property type="entry name" value="SBP_BACTERIAL_5"/>
    <property type="match status" value="1"/>
</dbReference>
<evidence type="ECO:0000313" key="7">
    <source>
        <dbReference type="EMBL" id="SFZ85117.1"/>
    </source>
</evidence>
<dbReference type="CDD" id="cd08512">
    <property type="entry name" value="PBP2_NikA_DppA_OppA_like_7"/>
    <property type="match status" value="1"/>
</dbReference>
<dbReference type="Proteomes" id="UP000183447">
    <property type="component" value="Unassembled WGS sequence"/>
</dbReference>
<feature type="domain" description="Solute-binding protein family 5" evidence="6">
    <location>
        <begin position="74"/>
        <end position="440"/>
    </location>
</feature>